<gene>
    <name evidence="1" type="ORF">GCM10020221_14570</name>
</gene>
<protein>
    <recommendedName>
        <fullName evidence="3">Transposase</fullName>
    </recommendedName>
</protein>
<dbReference type="EMBL" id="BAAAXZ010000055">
    <property type="protein sequence ID" value="GAA2919386.1"/>
    <property type="molecule type" value="Genomic_DNA"/>
</dbReference>
<proteinExistence type="predicted"/>
<dbReference type="RefSeq" id="WP_344961649.1">
    <property type="nucleotide sequence ID" value="NZ_BAAAXZ010000055.1"/>
</dbReference>
<name>A0ABN3WMS2_STRTU</name>
<dbReference type="Proteomes" id="UP001501102">
    <property type="component" value="Unassembled WGS sequence"/>
</dbReference>
<evidence type="ECO:0000313" key="2">
    <source>
        <dbReference type="Proteomes" id="UP001501102"/>
    </source>
</evidence>
<sequence>MTDLDVTFVGDLREGHIKEVPCRSRYGAPERRAEIALEMTGTSLVAW</sequence>
<reference evidence="1 2" key="1">
    <citation type="journal article" date="2019" name="Int. J. Syst. Evol. Microbiol.">
        <title>The Global Catalogue of Microorganisms (GCM) 10K type strain sequencing project: providing services to taxonomists for standard genome sequencing and annotation.</title>
        <authorList>
            <consortium name="The Broad Institute Genomics Platform"/>
            <consortium name="The Broad Institute Genome Sequencing Center for Infectious Disease"/>
            <person name="Wu L."/>
            <person name="Ma J."/>
        </authorList>
    </citation>
    <scope>NUCLEOTIDE SEQUENCE [LARGE SCALE GENOMIC DNA]</scope>
    <source>
        <strain evidence="1 2">JCM 4087</strain>
    </source>
</reference>
<keyword evidence="2" id="KW-1185">Reference proteome</keyword>
<accession>A0ABN3WMS2</accession>
<organism evidence="1 2">
    <name type="scientific">Streptomyces thioluteus</name>
    <dbReference type="NCBI Taxonomy" id="66431"/>
    <lineage>
        <taxon>Bacteria</taxon>
        <taxon>Bacillati</taxon>
        <taxon>Actinomycetota</taxon>
        <taxon>Actinomycetes</taxon>
        <taxon>Kitasatosporales</taxon>
        <taxon>Streptomycetaceae</taxon>
        <taxon>Streptomyces</taxon>
    </lineage>
</organism>
<evidence type="ECO:0008006" key="3">
    <source>
        <dbReference type="Google" id="ProtNLM"/>
    </source>
</evidence>
<comment type="caution">
    <text evidence="1">The sequence shown here is derived from an EMBL/GenBank/DDBJ whole genome shotgun (WGS) entry which is preliminary data.</text>
</comment>
<evidence type="ECO:0000313" key="1">
    <source>
        <dbReference type="EMBL" id="GAA2919386.1"/>
    </source>
</evidence>